<dbReference type="InterPro" id="IPR051547">
    <property type="entry name" value="TDP2-like"/>
</dbReference>
<dbReference type="GO" id="GO:0070260">
    <property type="term" value="F:5'-tyrosyl-DNA phosphodiesterase activity"/>
    <property type="evidence" value="ECO:0007669"/>
    <property type="project" value="TreeGrafter"/>
</dbReference>
<keyword evidence="10" id="KW-0255">Endonuclease</keyword>
<dbReference type="SUPFAM" id="SSF56219">
    <property type="entry name" value="DNase I-like"/>
    <property type="match status" value="1"/>
</dbReference>
<keyword evidence="8" id="KW-0234">DNA repair</keyword>
<evidence type="ECO:0000256" key="1">
    <source>
        <dbReference type="ARBA" id="ARBA00001936"/>
    </source>
</evidence>
<dbReference type="GO" id="GO:0046872">
    <property type="term" value="F:metal ion binding"/>
    <property type="evidence" value="ECO:0007669"/>
    <property type="project" value="UniProtKB-KW"/>
</dbReference>
<keyword evidence="3" id="KW-0540">Nuclease</keyword>
<keyword evidence="11" id="KW-1185">Reference proteome</keyword>
<accession>A0A926NE07</accession>
<dbReference type="GO" id="GO:0005737">
    <property type="term" value="C:cytoplasm"/>
    <property type="evidence" value="ECO:0007669"/>
    <property type="project" value="TreeGrafter"/>
</dbReference>
<evidence type="ECO:0000256" key="5">
    <source>
        <dbReference type="ARBA" id="ARBA00022763"/>
    </source>
</evidence>
<comment type="cofactor">
    <cofactor evidence="2">
        <name>Mg(2+)</name>
        <dbReference type="ChEBI" id="CHEBI:18420"/>
    </cofactor>
</comment>
<dbReference type="PANTHER" id="PTHR15822">
    <property type="entry name" value="TRAF AND TNF RECEPTOR-ASSOCIATED PROTEIN"/>
    <property type="match status" value="1"/>
</dbReference>
<keyword evidence="7" id="KW-0460">Magnesium</keyword>
<name>A0A926NE07_9BACL</name>
<evidence type="ECO:0000256" key="4">
    <source>
        <dbReference type="ARBA" id="ARBA00022723"/>
    </source>
</evidence>
<dbReference type="Proteomes" id="UP000661691">
    <property type="component" value="Unassembled WGS sequence"/>
</dbReference>
<dbReference type="InterPro" id="IPR005135">
    <property type="entry name" value="Endo/exonuclease/phosphatase"/>
</dbReference>
<dbReference type="EMBL" id="JACXAH010000005">
    <property type="protein sequence ID" value="MBD1371718.1"/>
    <property type="molecule type" value="Genomic_DNA"/>
</dbReference>
<evidence type="ECO:0000256" key="6">
    <source>
        <dbReference type="ARBA" id="ARBA00022801"/>
    </source>
</evidence>
<dbReference type="GO" id="GO:0003697">
    <property type="term" value="F:single-stranded DNA binding"/>
    <property type="evidence" value="ECO:0007669"/>
    <property type="project" value="TreeGrafter"/>
</dbReference>
<sequence>MSKNSKNSVRVMTWNIYIGLAIQLLNETSPQDFKKNLKVLMEQLVTGNIYLRLQRIVEEIAHYHPDFIGLQEVSIWPEMPPYTKKANLITRLIQLLEKKGLCYRVVVQNQNTLIDHDVILGRISSRIRYQNVQGGHFDHLATANLGGFPVKSYRSWQSADILYDGKPFRLVNTHLEFISEQVRKQQAVELLRKANQTSLPTIILGDFNFQESQSKQAPYQLYIQSGYKDVWKAKRGKGGNTCCQDADLKNRRSKLDRRIDFIFIRGKFHIQHVGLVGNTCKKDILLRCWPSDHAGVVADLQF</sequence>
<comment type="caution">
    <text evidence="10">The sequence shown here is derived from an EMBL/GenBank/DDBJ whole genome shotgun (WGS) entry which is preliminary data.</text>
</comment>
<gene>
    <name evidence="10" type="ORF">IC620_05010</name>
</gene>
<dbReference type="AlphaFoldDB" id="A0A926NE07"/>
<dbReference type="InterPro" id="IPR036691">
    <property type="entry name" value="Endo/exonu/phosph_ase_sf"/>
</dbReference>
<evidence type="ECO:0000256" key="3">
    <source>
        <dbReference type="ARBA" id="ARBA00022722"/>
    </source>
</evidence>
<dbReference type="PANTHER" id="PTHR15822:SF4">
    <property type="entry name" value="TYROSYL-DNA PHOSPHODIESTERASE 2"/>
    <property type="match status" value="1"/>
</dbReference>
<keyword evidence="6" id="KW-0378">Hydrolase</keyword>
<reference evidence="11" key="1">
    <citation type="submission" date="2022-10" db="EMBL/GenBank/DDBJ databases">
        <title>A novel bacterium of genus Hazenella, isolated from South China Sea.</title>
        <authorList>
            <person name="Huang H."/>
            <person name="Mo K."/>
            <person name="Hu Y."/>
        </authorList>
    </citation>
    <scope>NUCLEOTIDE SEQUENCE [LARGE SCALE GENOMIC DNA]</scope>
    <source>
        <strain evidence="11">IB182357</strain>
    </source>
</reference>
<evidence type="ECO:0000259" key="9">
    <source>
        <dbReference type="Pfam" id="PF03372"/>
    </source>
</evidence>
<comment type="cofactor">
    <cofactor evidence="1">
        <name>Mn(2+)</name>
        <dbReference type="ChEBI" id="CHEBI:29035"/>
    </cofactor>
</comment>
<organism evidence="10 11">
    <name type="scientific">Polycladospora coralii</name>
    <dbReference type="NCBI Taxonomy" id="2771432"/>
    <lineage>
        <taxon>Bacteria</taxon>
        <taxon>Bacillati</taxon>
        <taxon>Bacillota</taxon>
        <taxon>Bacilli</taxon>
        <taxon>Bacillales</taxon>
        <taxon>Thermoactinomycetaceae</taxon>
        <taxon>Polycladospora</taxon>
    </lineage>
</organism>
<evidence type="ECO:0000256" key="8">
    <source>
        <dbReference type="ARBA" id="ARBA00023204"/>
    </source>
</evidence>
<protein>
    <submittedName>
        <fullName evidence="10">Endonuclease/exonuclease/phosphatase family protein</fullName>
    </submittedName>
</protein>
<dbReference type="GO" id="GO:0004519">
    <property type="term" value="F:endonuclease activity"/>
    <property type="evidence" value="ECO:0007669"/>
    <property type="project" value="UniProtKB-KW"/>
</dbReference>
<evidence type="ECO:0000313" key="11">
    <source>
        <dbReference type="Proteomes" id="UP000661691"/>
    </source>
</evidence>
<feature type="domain" description="Endonuclease/exonuclease/phosphatase" evidence="9">
    <location>
        <begin position="13"/>
        <end position="293"/>
    </location>
</feature>
<dbReference type="Pfam" id="PF03372">
    <property type="entry name" value="Exo_endo_phos"/>
    <property type="match status" value="1"/>
</dbReference>
<dbReference type="Gene3D" id="3.60.10.10">
    <property type="entry name" value="Endonuclease/exonuclease/phosphatase"/>
    <property type="match status" value="1"/>
</dbReference>
<keyword evidence="4" id="KW-0479">Metal-binding</keyword>
<evidence type="ECO:0000256" key="7">
    <source>
        <dbReference type="ARBA" id="ARBA00022842"/>
    </source>
</evidence>
<keyword evidence="5" id="KW-0227">DNA damage</keyword>
<proteinExistence type="predicted"/>
<evidence type="ECO:0000313" key="10">
    <source>
        <dbReference type="EMBL" id="MBD1371718.1"/>
    </source>
</evidence>
<dbReference type="RefSeq" id="WP_191138364.1">
    <property type="nucleotide sequence ID" value="NZ_JACXAG020000001.1"/>
</dbReference>
<dbReference type="GO" id="GO:0006302">
    <property type="term" value="P:double-strand break repair"/>
    <property type="evidence" value="ECO:0007669"/>
    <property type="project" value="TreeGrafter"/>
</dbReference>
<evidence type="ECO:0000256" key="2">
    <source>
        <dbReference type="ARBA" id="ARBA00001946"/>
    </source>
</evidence>